<evidence type="ECO:0000256" key="7">
    <source>
        <dbReference type="ARBA" id="ARBA00023163"/>
    </source>
</evidence>
<dbReference type="AlphaFoldDB" id="A0A6A2YUD5"/>
<dbReference type="Pfam" id="PF22995">
    <property type="entry name" value="C2CH-3rd_BIRD-IDD"/>
    <property type="match status" value="1"/>
</dbReference>
<dbReference type="GO" id="GO:0003677">
    <property type="term" value="F:DNA binding"/>
    <property type="evidence" value="ECO:0007669"/>
    <property type="project" value="UniProtKB-KW"/>
</dbReference>
<feature type="region of interest" description="Disordered" evidence="10">
    <location>
        <begin position="1"/>
        <end position="43"/>
    </location>
</feature>
<dbReference type="Proteomes" id="UP000436088">
    <property type="component" value="Unassembled WGS sequence"/>
</dbReference>
<keyword evidence="4" id="KW-0862">Zinc</keyword>
<dbReference type="InterPro" id="IPR013087">
    <property type="entry name" value="Znf_C2H2_type"/>
</dbReference>
<dbReference type="InterPro" id="IPR031140">
    <property type="entry name" value="IDD1-16"/>
</dbReference>
<dbReference type="InterPro" id="IPR055186">
    <property type="entry name" value="C2H2-2nd_BIRD-IDD"/>
</dbReference>
<evidence type="ECO:0000259" key="11">
    <source>
        <dbReference type="PROSITE" id="PS50157"/>
    </source>
</evidence>
<dbReference type="OrthoDB" id="8117402at2759"/>
<keyword evidence="6" id="KW-0238">DNA-binding</keyword>
<dbReference type="SUPFAM" id="SSF57667">
    <property type="entry name" value="beta-beta-alpha zinc fingers"/>
    <property type="match status" value="1"/>
</dbReference>
<keyword evidence="3 8" id="KW-0863">Zinc-finger</keyword>
<accession>A0A6A2YUD5</accession>
<dbReference type="EMBL" id="VEPZ02001273">
    <property type="protein sequence ID" value="KAE8683003.1"/>
    <property type="molecule type" value="Genomic_DNA"/>
</dbReference>
<evidence type="ECO:0000256" key="3">
    <source>
        <dbReference type="ARBA" id="ARBA00022771"/>
    </source>
</evidence>
<organism evidence="12 13">
    <name type="scientific">Hibiscus syriacus</name>
    <name type="common">Rose of Sharon</name>
    <dbReference type="NCBI Taxonomy" id="106335"/>
    <lineage>
        <taxon>Eukaryota</taxon>
        <taxon>Viridiplantae</taxon>
        <taxon>Streptophyta</taxon>
        <taxon>Embryophyta</taxon>
        <taxon>Tracheophyta</taxon>
        <taxon>Spermatophyta</taxon>
        <taxon>Magnoliopsida</taxon>
        <taxon>eudicotyledons</taxon>
        <taxon>Gunneridae</taxon>
        <taxon>Pentapetalae</taxon>
        <taxon>rosids</taxon>
        <taxon>malvids</taxon>
        <taxon>Malvales</taxon>
        <taxon>Malvaceae</taxon>
        <taxon>Malvoideae</taxon>
        <taxon>Hibiscus</taxon>
    </lineage>
</organism>
<keyword evidence="13" id="KW-1185">Reference proteome</keyword>
<feature type="domain" description="C2H2-type" evidence="11">
    <location>
        <begin position="57"/>
        <end position="79"/>
    </location>
</feature>
<keyword evidence="5" id="KW-0805">Transcription regulation</keyword>
<proteinExistence type="predicted"/>
<keyword evidence="2" id="KW-0677">Repeat</keyword>
<dbReference type="GO" id="GO:0005634">
    <property type="term" value="C:nucleus"/>
    <property type="evidence" value="ECO:0007669"/>
    <property type="project" value="TreeGrafter"/>
</dbReference>
<evidence type="ECO:0000256" key="9">
    <source>
        <dbReference type="SAM" id="Coils"/>
    </source>
</evidence>
<dbReference type="PANTHER" id="PTHR10593">
    <property type="entry name" value="SERINE/THREONINE-PROTEIN KINASE RIO"/>
    <property type="match status" value="1"/>
</dbReference>
<evidence type="ECO:0000256" key="4">
    <source>
        <dbReference type="ARBA" id="ARBA00022833"/>
    </source>
</evidence>
<dbReference type="Pfam" id="PF22996">
    <property type="entry name" value="C2H2-2nd_BIRD-IDD"/>
    <property type="match status" value="1"/>
</dbReference>
<dbReference type="Pfam" id="PF22992">
    <property type="entry name" value="C2CH-4th_BIRD-IDD"/>
    <property type="match status" value="1"/>
</dbReference>
<dbReference type="GO" id="GO:0008270">
    <property type="term" value="F:zinc ion binding"/>
    <property type="evidence" value="ECO:0007669"/>
    <property type="project" value="UniProtKB-KW"/>
</dbReference>
<reference evidence="12" key="1">
    <citation type="submission" date="2019-09" db="EMBL/GenBank/DDBJ databases">
        <title>Draft genome information of white flower Hibiscus syriacus.</title>
        <authorList>
            <person name="Kim Y.-M."/>
        </authorList>
    </citation>
    <scope>NUCLEOTIDE SEQUENCE [LARGE SCALE GENOMIC DNA]</scope>
    <source>
        <strain evidence="12">YM2019G1</strain>
    </source>
</reference>
<evidence type="ECO:0000256" key="1">
    <source>
        <dbReference type="ARBA" id="ARBA00022723"/>
    </source>
</evidence>
<keyword evidence="1" id="KW-0479">Metal-binding</keyword>
<dbReference type="PROSITE" id="PS00028">
    <property type="entry name" value="ZINC_FINGER_C2H2_1"/>
    <property type="match status" value="1"/>
</dbReference>
<dbReference type="FunFam" id="3.30.160.60:FF:000554">
    <property type="entry name" value="protein indeterminate-domain 12-like"/>
    <property type="match status" value="1"/>
</dbReference>
<evidence type="ECO:0000256" key="6">
    <source>
        <dbReference type="ARBA" id="ARBA00023125"/>
    </source>
</evidence>
<evidence type="ECO:0000256" key="2">
    <source>
        <dbReference type="ARBA" id="ARBA00022737"/>
    </source>
</evidence>
<dbReference type="InterPro" id="IPR055187">
    <property type="entry name" value="C2CH-3rd_BIRD-IDD"/>
</dbReference>
<evidence type="ECO:0000313" key="13">
    <source>
        <dbReference type="Proteomes" id="UP000436088"/>
    </source>
</evidence>
<dbReference type="InterPro" id="IPR055185">
    <property type="entry name" value="C2CH-4th_BIRD-IDD"/>
</dbReference>
<dbReference type="InterPro" id="IPR036236">
    <property type="entry name" value="Znf_C2H2_sf"/>
</dbReference>
<gene>
    <name evidence="12" type="ORF">F3Y22_tig00111220pilonHSYRG00031</name>
</gene>
<evidence type="ECO:0000256" key="8">
    <source>
        <dbReference type="PROSITE-ProRule" id="PRU00042"/>
    </source>
</evidence>
<evidence type="ECO:0000313" key="12">
    <source>
        <dbReference type="EMBL" id="KAE8683003.1"/>
    </source>
</evidence>
<protein>
    <submittedName>
        <fullName evidence="12">Protein SHOOT GRAVITROPISM 5</fullName>
    </submittedName>
</protein>
<feature type="coiled-coil region" evidence="9">
    <location>
        <begin position="294"/>
        <end position="349"/>
    </location>
</feature>
<keyword evidence="9" id="KW-0175">Coiled coil</keyword>
<dbReference type="SMART" id="SM00355">
    <property type="entry name" value="ZnF_C2H2"/>
    <property type="match status" value="3"/>
</dbReference>
<evidence type="ECO:0000256" key="5">
    <source>
        <dbReference type="ARBA" id="ARBA00023015"/>
    </source>
</evidence>
<evidence type="ECO:0000256" key="10">
    <source>
        <dbReference type="SAM" id="MobiDB-lite"/>
    </source>
</evidence>
<dbReference type="GO" id="GO:0003700">
    <property type="term" value="F:DNA-binding transcription factor activity"/>
    <property type="evidence" value="ECO:0007669"/>
    <property type="project" value="TreeGrafter"/>
</dbReference>
<comment type="caution">
    <text evidence="12">The sequence shown here is derived from an EMBL/GenBank/DDBJ whole genome shotgun (WGS) entry which is preliminary data.</text>
</comment>
<dbReference type="PANTHER" id="PTHR10593:SF221">
    <property type="entry name" value="PROTEIN INDETERMINATE-DOMAIN 14"/>
    <property type="match status" value="1"/>
</dbReference>
<dbReference type="Gene3D" id="3.30.160.60">
    <property type="entry name" value="Classic Zinc Finger"/>
    <property type="match status" value="2"/>
</dbReference>
<sequence>MLDNNTSISVAALPVPSSSTVENGATHKRKRKPAGTPDPDAQVVSLSPKTLLESDRYVCEICNQGFQRDQNLQMHRRRHKVPWKLLKRESQEVKKRVFVCPEPTCLHHDPFHALGDLVGIKKHFRRKHSNQKQWVCEKCSKGYAVHSDYKAHLKTCGTRGHSCDCGRVFSRVESFIEHQDVCTVRRIQPDQLQASQTASSTSPSSDAANFSIALLSGLPMLKSTEPVFMYPSTSDHQQQHQHQHNLELQLLPTRDSDENYATHLKLSIGSNEEKNASSESETTYRMKEFVSGQLKLAMAENAYAEKARQEAKRQIEMAELEFASAKRIRQQAQTKLEKAQALKDQATKKKSATIMQITCQTCKHQFQSSTAAVPDDETSLVMSYMS</sequence>
<name>A0A6A2YUD5_HIBSY</name>
<keyword evidence="7" id="KW-0804">Transcription</keyword>
<dbReference type="PROSITE" id="PS50157">
    <property type="entry name" value="ZINC_FINGER_C2H2_2"/>
    <property type="match status" value="1"/>
</dbReference>